<dbReference type="InterPro" id="IPR000073">
    <property type="entry name" value="AB_hydrolase_1"/>
</dbReference>
<proteinExistence type="predicted"/>
<dbReference type="RefSeq" id="WP_139573613.1">
    <property type="nucleotide sequence ID" value="NZ_VDMA02000003.1"/>
</dbReference>
<dbReference type="AlphaFoldDB" id="A0A5N6C1V6"/>
<dbReference type="Pfam" id="PF12697">
    <property type="entry name" value="Abhydrolase_6"/>
    <property type="match status" value="1"/>
</dbReference>
<keyword evidence="1 4" id="KW-0378">Hydrolase</keyword>
<evidence type="ECO:0000313" key="4">
    <source>
        <dbReference type="EMBL" id="KAB8186691.1"/>
    </source>
</evidence>
<keyword evidence="5" id="KW-1185">Reference proteome</keyword>
<dbReference type="GO" id="GO:0016787">
    <property type="term" value="F:hydrolase activity"/>
    <property type="evidence" value="ECO:0007669"/>
    <property type="project" value="UniProtKB-KW"/>
</dbReference>
<dbReference type="PANTHER" id="PTHR43798">
    <property type="entry name" value="MONOACYLGLYCEROL LIPASE"/>
    <property type="match status" value="1"/>
</dbReference>
<dbReference type="GO" id="GO:0016020">
    <property type="term" value="C:membrane"/>
    <property type="evidence" value="ECO:0007669"/>
    <property type="project" value="TreeGrafter"/>
</dbReference>
<feature type="domain" description="AB hydrolase-1" evidence="3">
    <location>
        <begin position="67"/>
        <end position="326"/>
    </location>
</feature>
<name>A0A5N6C1V6_9ACTN</name>
<protein>
    <submittedName>
        <fullName evidence="4">Alpha/beta fold hydrolase</fullName>
    </submittedName>
</protein>
<sequence length="345" mass="35664">MTKNVFVRALLAGAALLLLTGLPARPAAASAAGCRLVSVPVTLAAQKTTLRGTLCRPSGQAPAALQLLLAGATFDQAYWLTPADAHSPPYVRYMTDAGYAVLALDRPGSGLSDRPPAQDVTLSTEVEAIHEVVGLLRAGKVDGHAYGRVIGVGHSFGSSVLVTDAARHGDLDAVVASGFVHSVGPKLDALNQAIVPAADDPVLGPRRPPSGYLTTQQGSRAGLFLDTADASPAMPAVLELTKATMTSGEQATLAEAGDPAISGAVRVPVFVAVGQHDDLFCNGPYLQCTDAAAVKTWESWFYPAEARLETFVLTGAGHALNLHRNAGDFFAAVRGWLDGLSPTGP</sequence>
<organism evidence="4 5">
    <name type="scientific">Microbispora catharanthi</name>
    <dbReference type="NCBI Taxonomy" id="1712871"/>
    <lineage>
        <taxon>Bacteria</taxon>
        <taxon>Bacillati</taxon>
        <taxon>Actinomycetota</taxon>
        <taxon>Actinomycetes</taxon>
        <taxon>Streptosporangiales</taxon>
        <taxon>Streptosporangiaceae</taxon>
        <taxon>Microbispora</taxon>
    </lineage>
</organism>
<accession>A0A5N6C1V6</accession>
<dbReference type="EMBL" id="VDMA02000003">
    <property type="protein sequence ID" value="KAB8186691.1"/>
    <property type="molecule type" value="Genomic_DNA"/>
</dbReference>
<evidence type="ECO:0000256" key="1">
    <source>
        <dbReference type="ARBA" id="ARBA00022801"/>
    </source>
</evidence>
<evidence type="ECO:0000313" key="5">
    <source>
        <dbReference type="Proteomes" id="UP000313066"/>
    </source>
</evidence>
<dbReference type="SUPFAM" id="SSF53474">
    <property type="entry name" value="alpha/beta-Hydrolases"/>
    <property type="match status" value="1"/>
</dbReference>
<gene>
    <name evidence="4" type="ORF">FH610_007900</name>
</gene>
<evidence type="ECO:0000259" key="3">
    <source>
        <dbReference type="Pfam" id="PF12697"/>
    </source>
</evidence>
<dbReference type="InterPro" id="IPR029058">
    <property type="entry name" value="AB_hydrolase_fold"/>
</dbReference>
<dbReference type="Proteomes" id="UP000313066">
    <property type="component" value="Unassembled WGS sequence"/>
</dbReference>
<dbReference type="PANTHER" id="PTHR43798:SF31">
    <property type="entry name" value="AB HYDROLASE SUPERFAMILY PROTEIN YCLE"/>
    <property type="match status" value="1"/>
</dbReference>
<feature type="chain" id="PRO_5024332797" evidence="2">
    <location>
        <begin position="32"/>
        <end position="345"/>
    </location>
</feature>
<dbReference type="InterPro" id="IPR050266">
    <property type="entry name" value="AB_hydrolase_sf"/>
</dbReference>
<evidence type="ECO:0000256" key="2">
    <source>
        <dbReference type="SAM" id="SignalP"/>
    </source>
</evidence>
<reference evidence="4 5" key="1">
    <citation type="submission" date="2019-10" db="EMBL/GenBank/DDBJ databases">
        <title>Nonomuraea sp. nov., isolated from Phyllanthus amarus.</title>
        <authorList>
            <person name="Klykleung N."/>
            <person name="Tanasupawat S."/>
        </authorList>
    </citation>
    <scope>NUCLEOTIDE SEQUENCE [LARGE SCALE GENOMIC DNA]</scope>
    <source>
        <strain evidence="4 5">CR1-09</strain>
    </source>
</reference>
<feature type="signal peptide" evidence="2">
    <location>
        <begin position="1"/>
        <end position="31"/>
    </location>
</feature>
<keyword evidence="2" id="KW-0732">Signal</keyword>
<dbReference type="Gene3D" id="3.40.50.1820">
    <property type="entry name" value="alpha/beta hydrolase"/>
    <property type="match status" value="1"/>
</dbReference>
<comment type="caution">
    <text evidence="4">The sequence shown here is derived from an EMBL/GenBank/DDBJ whole genome shotgun (WGS) entry which is preliminary data.</text>
</comment>